<sequence length="1136" mass="131331">MHRSSEKKEVLQIIDVSPEKSENNTEMDRLPQAGRSNNTTLNAFQFLMSSRNKVIGSNSPGKELLEKEHIPGADREKLAVRKTLLQSWADSKKERKRKLDDEEIDTCIKVKLERRKKRFKTLLNGENINEKCAKIIDSPLSLTKSKTRQMSLKKFGLTSADSTVCVSDVMLIENENESNDKSLNEITEDKNLLNVLSETKTKEKFCKSLSSGNEFEGEKKDSQSSKKKNHKHKHKNKLSNDSIINSPNGKSLRQWKMRIKLLDDEKLNINDDNVETTNSEQIIERVIDIENEDISVSKDCEKQKYDGNIIEVDTNNHENGCFKSKKKLKSKTNENQTKFKKRISSNKCYEPNNIASLQENKFKRVLRDRTSIHKIKVYTFEDLSSNESSNESSNDRVNKKKPLKVAPIFTKTIPKPQVDPELMEAKRKFLLSEIPDMIKKTSENKGSRIIPEFDVFPKISHITQISPEELLFYLSNVDLPMRTDDMFEYTYEDLKCKSLINISTVDKSSFNKSKPIQNVRTIIRNLKFNNPDYPVHRSFRLLQQKTGKGKKTSENVTSGKHDNARKETNSRKESQSSEHTWIEKYKPNSSEEFIGNFQAVSYLKKWLESWHEAFKNRKKKFETGLISSDSESDFILSDSESLLGSSSLPSTVILTGPCGSGKSSSVYAICNELGLDVIELNASSRRSGKQVLQEIQEATQSHQVRKIKESTLWITAKKKLKPKNENKEHSARKMCVVLIEDVDIVFQQDDGLINAICEISSATKRPIILTTSNVKSIHSQKFMNDFKNIQFYSLTAKDMATWLQILCLIEGYFVDISSIGEFLEYNNGDMRKTLMGMQFWIQSGGQINKNNNLLDTLFQIDGPYQDNEDVCLKQRDDDTSNISLKEQEGIIENFRTHSNLLSDFEIFHLDRFFDVPLNFDLVKIWWNIPRFLNIESENGNVFNPRKKSKRNRIKLKMISDMFDSLAWCDIAYRKALFKCDIPVCFKRWNNCLYDSLELTEVSDEYSSNTQLFCEWNHYLVNGNLNRCKERFAQPVSKCQRLLNMALPRVEHKRMLAKSYEYEEELMTPVPLFCHSDRKSVCLDYLPSLRNIARSEKNRAQNNIKRNNRFYNYLQSLNIKCNNSVLSVATDTLIVNR</sequence>
<dbReference type="GO" id="GO:0003677">
    <property type="term" value="F:DNA binding"/>
    <property type="evidence" value="ECO:0007669"/>
    <property type="project" value="TreeGrafter"/>
</dbReference>
<dbReference type="GO" id="GO:0061860">
    <property type="term" value="F:DNA clamp unloader activity"/>
    <property type="evidence" value="ECO:0007669"/>
    <property type="project" value="TreeGrafter"/>
</dbReference>
<dbReference type="GO" id="GO:0005634">
    <property type="term" value="C:nucleus"/>
    <property type="evidence" value="ECO:0007669"/>
    <property type="project" value="TreeGrafter"/>
</dbReference>
<dbReference type="GO" id="GO:0016887">
    <property type="term" value="F:ATP hydrolysis activity"/>
    <property type="evidence" value="ECO:0007669"/>
    <property type="project" value="InterPro"/>
</dbReference>
<evidence type="ECO:0000259" key="2">
    <source>
        <dbReference type="Pfam" id="PF00004"/>
    </source>
</evidence>
<dbReference type="EMBL" id="JARQZJ010000068">
    <property type="protein sequence ID" value="KAK9881270.1"/>
    <property type="molecule type" value="Genomic_DNA"/>
</dbReference>
<dbReference type="Gene3D" id="3.40.50.300">
    <property type="entry name" value="P-loop containing nucleotide triphosphate hydrolases"/>
    <property type="match status" value="1"/>
</dbReference>
<feature type="region of interest" description="Disordered" evidence="1">
    <location>
        <begin position="1"/>
        <end position="37"/>
    </location>
</feature>
<proteinExistence type="predicted"/>
<comment type="caution">
    <text evidence="3">The sequence shown here is derived from an EMBL/GenBank/DDBJ whole genome shotgun (WGS) entry which is preliminary data.</text>
</comment>
<organism evidence="3 4">
    <name type="scientific">Henosepilachna vigintioctopunctata</name>
    <dbReference type="NCBI Taxonomy" id="420089"/>
    <lineage>
        <taxon>Eukaryota</taxon>
        <taxon>Metazoa</taxon>
        <taxon>Ecdysozoa</taxon>
        <taxon>Arthropoda</taxon>
        <taxon>Hexapoda</taxon>
        <taxon>Insecta</taxon>
        <taxon>Pterygota</taxon>
        <taxon>Neoptera</taxon>
        <taxon>Endopterygota</taxon>
        <taxon>Coleoptera</taxon>
        <taxon>Polyphaga</taxon>
        <taxon>Cucujiformia</taxon>
        <taxon>Coccinelloidea</taxon>
        <taxon>Coccinellidae</taxon>
        <taxon>Epilachninae</taxon>
        <taxon>Epilachnini</taxon>
        <taxon>Henosepilachna</taxon>
    </lineage>
</organism>
<dbReference type="SUPFAM" id="SSF52540">
    <property type="entry name" value="P-loop containing nucleoside triphosphate hydrolases"/>
    <property type="match status" value="1"/>
</dbReference>
<feature type="region of interest" description="Disordered" evidence="1">
    <location>
        <begin position="212"/>
        <end position="249"/>
    </location>
</feature>
<feature type="domain" description="ATPase AAA-type core" evidence="2">
    <location>
        <begin position="652"/>
        <end position="780"/>
    </location>
</feature>
<feature type="compositionally biased region" description="Basic residues" evidence="1">
    <location>
        <begin position="225"/>
        <end position="237"/>
    </location>
</feature>
<dbReference type="Proteomes" id="UP001431783">
    <property type="component" value="Unassembled WGS sequence"/>
</dbReference>
<dbReference type="AlphaFoldDB" id="A0AAW1UMM9"/>
<keyword evidence="4" id="KW-1185">Reference proteome</keyword>
<reference evidence="3 4" key="1">
    <citation type="submission" date="2023-03" db="EMBL/GenBank/DDBJ databases">
        <title>Genome insight into feeding habits of ladybird beetles.</title>
        <authorList>
            <person name="Li H.-S."/>
            <person name="Huang Y.-H."/>
            <person name="Pang H."/>
        </authorList>
    </citation>
    <scope>NUCLEOTIDE SEQUENCE [LARGE SCALE GENOMIC DNA]</scope>
    <source>
        <strain evidence="3">SYSU_2023b</strain>
        <tissue evidence="3">Whole body</tissue>
    </source>
</reference>
<accession>A0AAW1UMM9</accession>
<evidence type="ECO:0000256" key="1">
    <source>
        <dbReference type="SAM" id="MobiDB-lite"/>
    </source>
</evidence>
<evidence type="ECO:0000313" key="4">
    <source>
        <dbReference type="Proteomes" id="UP001431783"/>
    </source>
</evidence>
<feature type="compositionally biased region" description="Basic and acidic residues" evidence="1">
    <location>
        <begin position="17"/>
        <end position="29"/>
    </location>
</feature>
<protein>
    <recommendedName>
        <fullName evidence="2">ATPase AAA-type core domain-containing protein</fullName>
    </recommendedName>
</protein>
<dbReference type="PANTHER" id="PTHR23389:SF21">
    <property type="entry name" value="ATPASE FAMILY AAA DOMAIN-CONTAINING PROTEIN 5"/>
    <property type="match status" value="1"/>
</dbReference>
<feature type="compositionally biased region" description="Basic and acidic residues" evidence="1">
    <location>
        <begin position="1"/>
        <end position="10"/>
    </location>
</feature>
<evidence type="ECO:0000313" key="3">
    <source>
        <dbReference type="EMBL" id="KAK9881270.1"/>
    </source>
</evidence>
<dbReference type="GO" id="GO:0005524">
    <property type="term" value="F:ATP binding"/>
    <property type="evidence" value="ECO:0007669"/>
    <property type="project" value="InterPro"/>
</dbReference>
<feature type="compositionally biased region" description="Basic and acidic residues" evidence="1">
    <location>
        <begin position="559"/>
        <end position="580"/>
    </location>
</feature>
<gene>
    <name evidence="3" type="ORF">WA026_015394</name>
</gene>
<dbReference type="InterPro" id="IPR003959">
    <property type="entry name" value="ATPase_AAA_core"/>
</dbReference>
<dbReference type="InterPro" id="IPR027417">
    <property type="entry name" value="P-loop_NTPase"/>
</dbReference>
<dbReference type="PANTHER" id="PTHR23389">
    <property type="entry name" value="CHROMOSOME TRANSMISSION FIDELITY FACTOR 18"/>
    <property type="match status" value="1"/>
</dbReference>
<name>A0AAW1UMM9_9CUCU</name>
<dbReference type="Pfam" id="PF00004">
    <property type="entry name" value="AAA"/>
    <property type="match status" value="1"/>
</dbReference>
<feature type="region of interest" description="Disordered" evidence="1">
    <location>
        <begin position="544"/>
        <end position="580"/>
    </location>
</feature>